<dbReference type="CDD" id="cd19120">
    <property type="entry name" value="AKR_AKR3C2-3"/>
    <property type="match status" value="1"/>
</dbReference>
<dbReference type="EMBL" id="KV454011">
    <property type="protein sequence ID" value="ODV97720.1"/>
    <property type="molecule type" value="Genomic_DNA"/>
</dbReference>
<feature type="active site" description="Proton donor" evidence="9">
    <location>
        <position position="72"/>
    </location>
</feature>
<evidence type="ECO:0000256" key="4">
    <source>
        <dbReference type="ARBA" id="ARBA00050878"/>
    </source>
</evidence>
<dbReference type="PRINTS" id="PR00069">
    <property type="entry name" value="ALDKETRDTASE"/>
</dbReference>
<evidence type="ECO:0000256" key="11">
    <source>
        <dbReference type="PIRSR" id="PIRSR000097-3"/>
    </source>
</evidence>
<dbReference type="STRING" id="669874.A0A1E4U151"/>
<dbReference type="InterPro" id="IPR036812">
    <property type="entry name" value="NAD(P)_OxRdtase_dom_sf"/>
</dbReference>
<dbReference type="InterPro" id="IPR020471">
    <property type="entry name" value="AKR"/>
</dbReference>
<evidence type="ECO:0000256" key="3">
    <source>
        <dbReference type="ARBA" id="ARBA00023002"/>
    </source>
</evidence>
<dbReference type="PIRSF" id="PIRSF000097">
    <property type="entry name" value="AKR"/>
    <property type="match status" value="1"/>
</dbReference>
<evidence type="ECO:0000313" key="14">
    <source>
        <dbReference type="Proteomes" id="UP000094236"/>
    </source>
</evidence>
<dbReference type="FunFam" id="3.20.20.100:FF:000002">
    <property type="entry name" value="2,5-diketo-D-gluconic acid reductase A"/>
    <property type="match status" value="1"/>
</dbReference>
<comment type="catalytic activity">
    <reaction evidence="4">
        <text>(R)-pantolactone + NADP(+) = 2-dehydropantolactone + NADPH + H(+)</text>
        <dbReference type="Rhea" id="RHEA:18981"/>
        <dbReference type="ChEBI" id="CHEBI:15378"/>
        <dbReference type="ChEBI" id="CHEBI:16719"/>
        <dbReference type="ChEBI" id="CHEBI:18395"/>
        <dbReference type="ChEBI" id="CHEBI:57783"/>
        <dbReference type="ChEBI" id="CHEBI:58349"/>
        <dbReference type="EC" id="1.1.1.358"/>
    </reaction>
</comment>
<feature type="binding site" evidence="10">
    <location>
        <position position="134"/>
    </location>
    <ligand>
        <name>substrate</name>
    </ligand>
</feature>
<dbReference type="PANTHER" id="PTHR43827">
    <property type="entry name" value="2,5-DIKETO-D-GLUCONIC ACID REDUCTASE"/>
    <property type="match status" value="1"/>
</dbReference>
<reference evidence="14" key="1">
    <citation type="submission" date="2016-05" db="EMBL/GenBank/DDBJ databases">
        <title>Comparative genomics of biotechnologically important yeasts.</title>
        <authorList>
            <consortium name="DOE Joint Genome Institute"/>
            <person name="Riley R."/>
            <person name="Haridas S."/>
            <person name="Wolfe K.H."/>
            <person name="Lopes M.R."/>
            <person name="Hittinger C.T."/>
            <person name="Goker M."/>
            <person name="Salamov A."/>
            <person name="Wisecaver J."/>
            <person name="Long T.M."/>
            <person name="Aerts A.L."/>
            <person name="Barry K."/>
            <person name="Choi C."/>
            <person name="Clum A."/>
            <person name="Coughlan A.Y."/>
            <person name="Deshpande S."/>
            <person name="Douglass A.P."/>
            <person name="Hanson S.J."/>
            <person name="Klenk H.-P."/>
            <person name="Labutti K."/>
            <person name="Lapidus A."/>
            <person name="Lindquist E."/>
            <person name="Lipzen A."/>
            <person name="Meier-Kolthoff J.P."/>
            <person name="Ohm R.A."/>
            <person name="Otillar R.P."/>
            <person name="Pangilinan J."/>
            <person name="Peng Y."/>
            <person name="Rokas A."/>
            <person name="Rosa C.A."/>
            <person name="Scheuner C."/>
            <person name="Sibirny A.A."/>
            <person name="Slot J.C."/>
            <person name="Stielow J.B."/>
            <person name="Sun H."/>
            <person name="Kurtzman C.P."/>
            <person name="Blackwell M."/>
            <person name="Grigoriev I.V."/>
            <person name="Jeffries T.W."/>
        </authorList>
    </citation>
    <scope>NUCLEOTIDE SEQUENCE [LARGE SCALE GENOMIC DNA]</scope>
    <source>
        <strain evidence="14">NRRL Y-2460</strain>
    </source>
</reference>
<evidence type="ECO:0000256" key="8">
    <source>
        <dbReference type="ARBA" id="ARBA00081322"/>
    </source>
</evidence>
<dbReference type="OrthoDB" id="416253at2759"/>
<dbReference type="Proteomes" id="UP000094236">
    <property type="component" value="Unassembled WGS sequence"/>
</dbReference>
<dbReference type="EC" id="1.1.1.358" evidence="6"/>
<keyword evidence="2" id="KW-0521">NADP</keyword>
<evidence type="ECO:0000256" key="2">
    <source>
        <dbReference type="ARBA" id="ARBA00022857"/>
    </source>
</evidence>
<dbReference type="Gene3D" id="3.20.20.100">
    <property type="entry name" value="NADP-dependent oxidoreductase domain"/>
    <property type="match status" value="1"/>
</dbReference>
<dbReference type="GO" id="GO:0047011">
    <property type="term" value="F:2-dehydropantolactone reductase (A-specific) activity"/>
    <property type="evidence" value="ECO:0007669"/>
    <property type="project" value="UniProtKB-ARBA"/>
</dbReference>
<proteinExistence type="inferred from homology"/>
<evidence type="ECO:0000259" key="12">
    <source>
        <dbReference type="Pfam" id="PF00248"/>
    </source>
</evidence>
<sequence length="308" mass="34820">MTVSLNSLTPNFTLSSGNKIPAIAYGSGTKWQQIKKGRDEDIRYNTLLEDLVESTSQALKSGFRHLDTAEIYTTHPEIGEAIKRSGIARNEIFLTDKFASFAAPFLRESTGPYQSCLYALEELDVEYLDLYLLHTPELKRNISLEDAWLELEKLLDEGKVKNIGVSNFDVEHLEKIIAIGKYKPVVNQIEFNAYLQEQTPGIIEFCGKNDILIEAYAPLGPLLKGSPGPLDNVLADLATKYNKTQSQILLRWTYQNGILPVTTSSKIERLVDALNIFTFELNDKDFKLITKTEAYTKYDDILKKKLDL</sequence>
<dbReference type="InterPro" id="IPR044494">
    <property type="entry name" value="AKR3C2/3"/>
</dbReference>
<dbReference type="InterPro" id="IPR018170">
    <property type="entry name" value="Aldo/ket_reductase_CS"/>
</dbReference>
<evidence type="ECO:0000256" key="10">
    <source>
        <dbReference type="PIRSR" id="PIRSR000097-2"/>
    </source>
</evidence>
<accession>A0A1E4U151</accession>
<feature type="domain" description="NADP-dependent oxidoreductase" evidence="12">
    <location>
        <begin position="51"/>
        <end position="291"/>
    </location>
</feature>
<dbReference type="AlphaFoldDB" id="A0A1E4U151"/>
<dbReference type="Pfam" id="PF00248">
    <property type="entry name" value="Aldo_ket_red"/>
    <property type="match status" value="1"/>
</dbReference>
<evidence type="ECO:0000256" key="6">
    <source>
        <dbReference type="ARBA" id="ARBA00066965"/>
    </source>
</evidence>
<dbReference type="GO" id="GO:0016652">
    <property type="term" value="F:oxidoreductase activity, acting on NAD(P)H as acceptor"/>
    <property type="evidence" value="ECO:0007669"/>
    <property type="project" value="InterPro"/>
</dbReference>
<dbReference type="GO" id="GO:0042180">
    <property type="term" value="P:ketone metabolic process"/>
    <property type="evidence" value="ECO:0007669"/>
    <property type="project" value="UniProtKB-ARBA"/>
</dbReference>
<feature type="site" description="Lowers pKa of active site Tyr" evidence="11">
    <location>
        <position position="97"/>
    </location>
</feature>
<evidence type="ECO:0000256" key="1">
    <source>
        <dbReference type="ARBA" id="ARBA00007905"/>
    </source>
</evidence>
<organism evidence="13 14">
    <name type="scientific">Pachysolen tannophilus NRRL Y-2460</name>
    <dbReference type="NCBI Taxonomy" id="669874"/>
    <lineage>
        <taxon>Eukaryota</taxon>
        <taxon>Fungi</taxon>
        <taxon>Dikarya</taxon>
        <taxon>Ascomycota</taxon>
        <taxon>Saccharomycotina</taxon>
        <taxon>Pichiomycetes</taxon>
        <taxon>Pachysolenaceae</taxon>
        <taxon>Pachysolen</taxon>
    </lineage>
</organism>
<name>A0A1E4U151_PACTA</name>
<dbReference type="InterPro" id="IPR023210">
    <property type="entry name" value="NADP_OxRdtase_dom"/>
</dbReference>
<evidence type="ECO:0000256" key="9">
    <source>
        <dbReference type="PIRSR" id="PIRSR000097-1"/>
    </source>
</evidence>
<dbReference type="PROSITE" id="PS00062">
    <property type="entry name" value="ALDOKETO_REDUCTASE_2"/>
    <property type="match status" value="1"/>
</dbReference>
<comment type="catalytic activity">
    <reaction evidence="5">
        <text>isatin + NADPH + H(+) = 3-hydroxyindolin-2-one + NADP(+)</text>
        <dbReference type="Rhea" id="RHEA:68608"/>
        <dbReference type="ChEBI" id="CHEBI:15378"/>
        <dbReference type="ChEBI" id="CHEBI:27539"/>
        <dbReference type="ChEBI" id="CHEBI:28536"/>
        <dbReference type="ChEBI" id="CHEBI:57783"/>
        <dbReference type="ChEBI" id="CHEBI:58349"/>
    </reaction>
</comment>
<evidence type="ECO:0000256" key="5">
    <source>
        <dbReference type="ARBA" id="ARBA00051098"/>
    </source>
</evidence>
<evidence type="ECO:0000313" key="13">
    <source>
        <dbReference type="EMBL" id="ODV97720.1"/>
    </source>
</evidence>
<dbReference type="SUPFAM" id="SSF51430">
    <property type="entry name" value="NAD(P)-linked oxidoreductase"/>
    <property type="match status" value="1"/>
</dbReference>
<gene>
    <name evidence="13" type="ORF">PACTADRAFT_73418</name>
</gene>
<dbReference type="PANTHER" id="PTHR43827:SF3">
    <property type="entry name" value="NADP-DEPENDENT OXIDOREDUCTASE DOMAIN-CONTAINING PROTEIN"/>
    <property type="match status" value="1"/>
</dbReference>
<protein>
    <recommendedName>
        <fullName evidence="7">2-dehydropantolactone reductase</fullName>
        <ecNumber evidence="6">1.1.1.358</ecNumber>
    </recommendedName>
    <alternativeName>
        <fullName evidence="7">2-dehydropantolactone reductase</fullName>
    </alternativeName>
    <alternativeName>
        <fullName evidence="8">Ketopantoyl-lactone reductase</fullName>
    </alternativeName>
</protein>
<comment type="similarity">
    <text evidence="1">Belongs to the aldo/keto reductase family.</text>
</comment>
<evidence type="ECO:0000256" key="7">
    <source>
        <dbReference type="ARBA" id="ARBA00079693"/>
    </source>
</evidence>
<keyword evidence="14" id="KW-1185">Reference proteome</keyword>
<keyword evidence="3" id="KW-0560">Oxidoreductase</keyword>